<dbReference type="Pfam" id="PF01339">
    <property type="entry name" value="CheB_methylest"/>
    <property type="match status" value="1"/>
</dbReference>
<feature type="domain" description="CheB-type methylesterase" evidence="7">
    <location>
        <begin position="270"/>
        <end position="467"/>
    </location>
</feature>
<dbReference type="GO" id="GO:0000156">
    <property type="term" value="F:phosphorelay response regulator activity"/>
    <property type="evidence" value="ECO:0007669"/>
    <property type="project" value="InterPro"/>
</dbReference>
<evidence type="ECO:0000256" key="5">
    <source>
        <dbReference type="ARBA" id="ARBA00048267"/>
    </source>
</evidence>
<evidence type="ECO:0000313" key="8">
    <source>
        <dbReference type="EMBL" id="KKL58019.1"/>
    </source>
</evidence>
<sequence>MSIDVLIADDSAYLRKNIADILKKHELIKIVGFAKDGEEAVKFVKKFNPDVLVLDLLMPKMNGLDAFKLIMEVHPTPTVILSAISPKNLDSSIQALLMGAFDYIIKPGGIGAKDLPRFREELLAKVLLASQSQIKKIFQKEEDPLSKRKTLRQEIIDNIFVFGQYINKLAPVEEIEVNFNRTFADKEEIKETLKKEVEKGITEKIPVKEELKPIKQKDNIRFKKSPKATISSKSSLGKESKVSSGSIMPKKRHYKYMKGEEPVYSPDLTPVTGIFLPSKIIVIGASVGGPRTISSILKEIPKHTRAPILVVQHLAAHFTEAFAENLNLECDLDIKIAINGGFLQTGKVYVAPGGKHMEIVEKKGKPCIKIYKGTPVNFCMPSIDVLFFSAAKIYRNQTLGIILTGMGADGVNGLAAIQKVGGKTIAESEETCILFAMPKFAAEKGFADFILPNYKIPEFILKFIGGS</sequence>
<comment type="caution">
    <text evidence="8">The sequence shown here is derived from an EMBL/GenBank/DDBJ whole genome shotgun (WGS) entry which is preliminary data.</text>
</comment>
<dbReference type="PANTHER" id="PTHR42872">
    <property type="entry name" value="PROTEIN-GLUTAMATE METHYLESTERASE/PROTEIN-GLUTAMINE GLUTAMINASE"/>
    <property type="match status" value="1"/>
</dbReference>
<dbReference type="EMBL" id="LAZR01029963">
    <property type="protein sequence ID" value="KKL58019.1"/>
    <property type="molecule type" value="Genomic_DNA"/>
</dbReference>
<feature type="domain" description="Response regulatory" evidence="6">
    <location>
        <begin position="4"/>
        <end position="121"/>
    </location>
</feature>
<dbReference type="CDD" id="cd17541">
    <property type="entry name" value="REC_CheB-like"/>
    <property type="match status" value="1"/>
</dbReference>
<protein>
    <recommendedName>
        <fullName evidence="4">protein-glutamate methylesterase</fullName>
        <ecNumber evidence="4">3.1.1.61</ecNumber>
    </recommendedName>
</protein>
<dbReference type="AlphaFoldDB" id="A0A0F9D8U3"/>
<keyword evidence="3" id="KW-0378">Hydrolase</keyword>
<organism evidence="8">
    <name type="scientific">marine sediment metagenome</name>
    <dbReference type="NCBI Taxonomy" id="412755"/>
    <lineage>
        <taxon>unclassified sequences</taxon>
        <taxon>metagenomes</taxon>
        <taxon>ecological metagenomes</taxon>
    </lineage>
</organism>
<dbReference type="EC" id="3.1.1.61" evidence="4"/>
<dbReference type="SUPFAM" id="SSF52172">
    <property type="entry name" value="CheY-like"/>
    <property type="match status" value="1"/>
</dbReference>
<dbReference type="NCBIfam" id="NF001965">
    <property type="entry name" value="PRK00742.1"/>
    <property type="match status" value="1"/>
</dbReference>
<dbReference type="SMART" id="SM00448">
    <property type="entry name" value="REC"/>
    <property type="match status" value="1"/>
</dbReference>
<dbReference type="SUPFAM" id="SSF52738">
    <property type="entry name" value="Methylesterase CheB, C-terminal domain"/>
    <property type="match status" value="1"/>
</dbReference>
<dbReference type="PANTHER" id="PTHR42872:SF6">
    <property type="entry name" value="PROTEIN-GLUTAMATE METHYLESTERASE_PROTEIN-GLUTAMINE GLUTAMINASE"/>
    <property type="match status" value="1"/>
</dbReference>
<evidence type="ECO:0000256" key="2">
    <source>
        <dbReference type="ARBA" id="ARBA00022500"/>
    </source>
</evidence>
<dbReference type="InterPro" id="IPR035909">
    <property type="entry name" value="CheB_C"/>
</dbReference>
<dbReference type="CDD" id="cd16432">
    <property type="entry name" value="CheB_Rec"/>
    <property type="match status" value="1"/>
</dbReference>
<dbReference type="GO" id="GO:0008984">
    <property type="term" value="F:protein-glutamate methylesterase activity"/>
    <property type="evidence" value="ECO:0007669"/>
    <property type="project" value="UniProtKB-EC"/>
</dbReference>
<dbReference type="InterPro" id="IPR008248">
    <property type="entry name" value="CheB-like"/>
</dbReference>
<evidence type="ECO:0000256" key="4">
    <source>
        <dbReference type="ARBA" id="ARBA00039140"/>
    </source>
</evidence>
<dbReference type="HAMAP" id="MF_00099">
    <property type="entry name" value="CheB_chemtxs"/>
    <property type="match status" value="1"/>
</dbReference>
<reference evidence="8" key="1">
    <citation type="journal article" date="2015" name="Nature">
        <title>Complex archaea that bridge the gap between prokaryotes and eukaryotes.</title>
        <authorList>
            <person name="Spang A."/>
            <person name="Saw J.H."/>
            <person name="Jorgensen S.L."/>
            <person name="Zaremba-Niedzwiedzka K."/>
            <person name="Martijn J."/>
            <person name="Lind A.E."/>
            <person name="van Eijk R."/>
            <person name="Schleper C."/>
            <person name="Guy L."/>
            <person name="Ettema T.J."/>
        </authorList>
    </citation>
    <scope>NUCLEOTIDE SEQUENCE</scope>
</reference>
<dbReference type="Pfam" id="PF00072">
    <property type="entry name" value="Response_reg"/>
    <property type="match status" value="1"/>
</dbReference>
<dbReference type="InterPro" id="IPR001789">
    <property type="entry name" value="Sig_transdc_resp-reg_receiver"/>
</dbReference>
<dbReference type="PROSITE" id="PS50122">
    <property type="entry name" value="CHEB"/>
    <property type="match status" value="1"/>
</dbReference>
<accession>A0A0F9D8U3</accession>
<keyword evidence="2" id="KW-0145">Chemotaxis</keyword>
<comment type="catalytic activity">
    <reaction evidence="5">
        <text>[protein]-L-glutamate 5-O-methyl ester + H2O = L-glutamyl-[protein] + methanol + H(+)</text>
        <dbReference type="Rhea" id="RHEA:23236"/>
        <dbReference type="Rhea" id="RHEA-COMP:10208"/>
        <dbReference type="Rhea" id="RHEA-COMP:10311"/>
        <dbReference type="ChEBI" id="CHEBI:15377"/>
        <dbReference type="ChEBI" id="CHEBI:15378"/>
        <dbReference type="ChEBI" id="CHEBI:17790"/>
        <dbReference type="ChEBI" id="CHEBI:29973"/>
        <dbReference type="ChEBI" id="CHEBI:82795"/>
        <dbReference type="EC" id="3.1.1.61"/>
    </reaction>
</comment>
<evidence type="ECO:0000259" key="7">
    <source>
        <dbReference type="PROSITE" id="PS50122"/>
    </source>
</evidence>
<dbReference type="GO" id="GO:0005737">
    <property type="term" value="C:cytoplasm"/>
    <property type="evidence" value="ECO:0007669"/>
    <property type="project" value="InterPro"/>
</dbReference>
<dbReference type="InterPro" id="IPR000673">
    <property type="entry name" value="Sig_transdc_resp-reg_Me-estase"/>
</dbReference>
<dbReference type="Gene3D" id="3.40.50.180">
    <property type="entry name" value="Methylesterase CheB, C-terminal domain"/>
    <property type="match status" value="1"/>
</dbReference>
<dbReference type="PROSITE" id="PS50110">
    <property type="entry name" value="RESPONSE_REGULATORY"/>
    <property type="match status" value="1"/>
</dbReference>
<dbReference type="Gene3D" id="3.40.50.2300">
    <property type="match status" value="1"/>
</dbReference>
<dbReference type="InterPro" id="IPR011006">
    <property type="entry name" value="CheY-like_superfamily"/>
</dbReference>
<evidence type="ECO:0000256" key="1">
    <source>
        <dbReference type="ARBA" id="ARBA00022490"/>
    </source>
</evidence>
<evidence type="ECO:0000256" key="3">
    <source>
        <dbReference type="ARBA" id="ARBA00022801"/>
    </source>
</evidence>
<name>A0A0F9D8U3_9ZZZZ</name>
<keyword evidence="1" id="KW-0963">Cytoplasm</keyword>
<proteinExistence type="inferred from homology"/>
<evidence type="ECO:0000259" key="6">
    <source>
        <dbReference type="PROSITE" id="PS50110"/>
    </source>
</evidence>
<dbReference type="GO" id="GO:0006935">
    <property type="term" value="P:chemotaxis"/>
    <property type="evidence" value="ECO:0007669"/>
    <property type="project" value="UniProtKB-KW"/>
</dbReference>
<gene>
    <name evidence="8" type="ORF">LCGC14_2229600</name>
</gene>